<dbReference type="AlphaFoldDB" id="A0A2P5W826"/>
<sequence length="109" mass="12960">MAFVSARRRKGSKSPTSVVFFQPFTRTRIQVPDLRQIEAFAFRTMKAINTLLGILNVQHLATWGNRDEGCRFGMKRSRYRCLWIREGAHMWLSLIKGFRSKDWRKRLRN</sequence>
<dbReference type="EMBL" id="KZ668661">
    <property type="protein sequence ID" value="PPR87243.1"/>
    <property type="molecule type" value="Genomic_DNA"/>
</dbReference>
<evidence type="ECO:0000313" key="1">
    <source>
        <dbReference type="EMBL" id="PPR87243.1"/>
    </source>
</evidence>
<gene>
    <name evidence="1" type="ORF">GOBAR_AA33445</name>
</gene>
<name>A0A2P5W826_GOSBA</name>
<proteinExistence type="predicted"/>
<evidence type="ECO:0000313" key="2">
    <source>
        <dbReference type="Proteomes" id="UP000239757"/>
    </source>
</evidence>
<reference evidence="1 2" key="1">
    <citation type="submission" date="2015-01" db="EMBL/GenBank/DDBJ databases">
        <title>Genome of allotetraploid Gossypium barbadense reveals genomic plasticity and fiber elongation in cotton evolution.</title>
        <authorList>
            <person name="Chen X."/>
            <person name="Liu X."/>
            <person name="Zhao B."/>
            <person name="Zheng H."/>
            <person name="Hu Y."/>
            <person name="Lu G."/>
            <person name="Yang C."/>
            <person name="Chen J."/>
            <person name="Shan C."/>
            <person name="Zhang L."/>
            <person name="Zhou Y."/>
            <person name="Wang L."/>
            <person name="Guo W."/>
            <person name="Bai Y."/>
            <person name="Ruan J."/>
            <person name="Shangguan X."/>
            <person name="Mao Y."/>
            <person name="Jiang J."/>
            <person name="Zhu Y."/>
            <person name="Lei J."/>
            <person name="Kang H."/>
            <person name="Chen S."/>
            <person name="He X."/>
            <person name="Wang R."/>
            <person name="Wang Y."/>
            <person name="Chen J."/>
            <person name="Wang L."/>
            <person name="Yu S."/>
            <person name="Wang B."/>
            <person name="Wei J."/>
            <person name="Song S."/>
            <person name="Lu X."/>
            <person name="Gao Z."/>
            <person name="Gu W."/>
            <person name="Deng X."/>
            <person name="Ma D."/>
            <person name="Wang S."/>
            <person name="Liang W."/>
            <person name="Fang L."/>
            <person name="Cai C."/>
            <person name="Zhu X."/>
            <person name="Zhou B."/>
            <person name="Zhang Y."/>
            <person name="Chen Z."/>
            <person name="Xu S."/>
            <person name="Zhu R."/>
            <person name="Wang S."/>
            <person name="Zhang T."/>
            <person name="Zhao G."/>
        </authorList>
    </citation>
    <scope>NUCLEOTIDE SEQUENCE [LARGE SCALE GENOMIC DNA]</scope>
    <source>
        <strain evidence="2">cv. Xinhai21</strain>
        <tissue evidence="1">Leaf</tissue>
    </source>
</reference>
<dbReference type="Proteomes" id="UP000239757">
    <property type="component" value="Unassembled WGS sequence"/>
</dbReference>
<protein>
    <submittedName>
        <fullName evidence="1">Uncharacterized protein</fullName>
    </submittedName>
</protein>
<organism evidence="1 2">
    <name type="scientific">Gossypium barbadense</name>
    <name type="common">Sea Island cotton</name>
    <name type="synonym">Hibiscus barbadensis</name>
    <dbReference type="NCBI Taxonomy" id="3634"/>
    <lineage>
        <taxon>Eukaryota</taxon>
        <taxon>Viridiplantae</taxon>
        <taxon>Streptophyta</taxon>
        <taxon>Embryophyta</taxon>
        <taxon>Tracheophyta</taxon>
        <taxon>Spermatophyta</taxon>
        <taxon>Magnoliopsida</taxon>
        <taxon>eudicotyledons</taxon>
        <taxon>Gunneridae</taxon>
        <taxon>Pentapetalae</taxon>
        <taxon>rosids</taxon>
        <taxon>malvids</taxon>
        <taxon>Malvales</taxon>
        <taxon>Malvaceae</taxon>
        <taxon>Malvoideae</taxon>
        <taxon>Gossypium</taxon>
    </lineage>
</organism>
<accession>A0A2P5W826</accession>